<comment type="similarity">
    <text evidence="2">Belongs to the type I cytokine receptor family. Type 2 subfamily.</text>
</comment>
<evidence type="ECO:0000256" key="11">
    <source>
        <dbReference type="SAM" id="SignalP"/>
    </source>
</evidence>
<dbReference type="Proteomes" id="UP000515145">
    <property type="component" value="Chromosome 9"/>
</dbReference>
<dbReference type="InParanoid" id="A0A6P7IZL9"/>
<evidence type="ECO:0000259" key="12">
    <source>
        <dbReference type="PROSITE" id="PS50853"/>
    </source>
</evidence>
<dbReference type="SUPFAM" id="SSF49265">
    <property type="entry name" value="Fibronectin type III"/>
    <property type="match status" value="3"/>
</dbReference>
<keyword evidence="3 10" id="KW-0812">Transmembrane</keyword>
<dbReference type="AlphaFoldDB" id="A0A6P7IZL9"/>
<keyword evidence="7 10" id="KW-0472">Membrane</keyword>
<dbReference type="OrthoDB" id="9828391at2759"/>
<dbReference type="InterPro" id="IPR013783">
    <property type="entry name" value="Ig-like_fold"/>
</dbReference>
<evidence type="ECO:0000256" key="7">
    <source>
        <dbReference type="ARBA" id="ARBA00023136"/>
    </source>
</evidence>
<evidence type="ECO:0000256" key="8">
    <source>
        <dbReference type="ARBA" id="ARBA00023170"/>
    </source>
</evidence>
<evidence type="ECO:0000256" key="2">
    <source>
        <dbReference type="ARBA" id="ARBA00008921"/>
    </source>
</evidence>
<evidence type="ECO:0000313" key="14">
    <source>
        <dbReference type="RefSeq" id="XP_028269830.1"/>
    </source>
</evidence>
<dbReference type="GO" id="GO:0003993">
    <property type="term" value="F:acid phosphatase activity"/>
    <property type="evidence" value="ECO:0007669"/>
    <property type="project" value="InterPro"/>
</dbReference>
<name>A0A6P7IZL9_9TELE</name>
<keyword evidence="5" id="KW-0677">Repeat</keyword>
<evidence type="ECO:0000256" key="1">
    <source>
        <dbReference type="ARBA" id="ARBA00004479"/>
    </source>
</evidence>
<dbReference type="InterPro" id="IPR003961">
    <property type="entry name" value="FN3_dom"/>
</dbReference>
<feature type="transmembrane region" description="Helical" evidence="10">
    <location>
        <begin position="526"/>
        <end position="546"/>
    </location>
</feature>
<dbReference type="InterPro" id="IPR052672">
    <property type="entry name" value="Type1_Cytokine_Rcpt_Type2"/>
</dbReference>
<dbReference type="PANTHER" id="PTHR48423:SF1">
    <property type="entry name" value="INTERLEUKIN-27 RECEPTOR SUBUNIT ALPHA"/>
    <property type="match status" value="1"/>
</dbReference>
<dbReference type="PROSITE" id="PS50853">
    <property type="entry name" value="FN3"/>
    <property type="match status" value="2"/>
</dbReference>
<keyword evidence="4 11" id="KW-0732">Signal</keyword>
<accession>A0A6P7IZL9</accession>
<keyword evidence="9" id="KW-0325">Glycoprotein</keyword>
<dbReference type="RefSeq" id="XP_028269830.1">
    <property type="nucleotide sequence ID" value="XM_028414029.1"/>
</dbReference>
<evidence type="ECO:0000313" key="13">
    <source>
        <dbReference type="Proteomes" id="UP000515145"/>
    </source>
</evidence>
<evidence type="ECO:0000256" key="3">
    <source>
        <dbReference type="ARBA" id="ARBA00022692"/>
    </source>
</evidence>
<feature type="chain" id="PRO_5027650782" evidence="11">
    <location>
        <begin position="25"/>
        <end position="743"/>
    </location>
</feature>
<dbReference type="GeneID" id="114441227"/>
<feature type="signal peptide" evidence="11">
    <location>
        <begin position="1"/>
        <end position="24"/>
    </location>
</feature>
<gene>
    <name evidence="14" type="primary">LOC114441227</name>
</gene>
<evidence type="ECO:0000256" key="6">
    <source>
        <dbReference type="ARBA" id="ARBA00022989"/>
    </source>
</evidence>
<protein>
    <submittedName>
        <fullName evidence="14">Interleukin-6 receptor subunit beta</fullName>
    </submittedName>
</protein>
<dbReference type="Gene3D" id="2.60.40.10">
    <property type="entry name" value="Immunoglobulins"/>
    <property type="match status" value="3"/>
</dbReference>
<evidence type="ECO:0000256" key="5">
    <source>
        <dbReference type="ARBA" id="ARBA00022737"/>
    </source>
</evidence>
<organism evidence="13 14">
    <name type="scientific">Parambassis ranga</name>
    <name type="common">Indian glassy fish</name>
    <dbReference type="NCBI Taxonomy" id="210632"/>
    <lineage>
        <taxon>Eukaryota</taxon>
        <taxon>Metazoa</taxon>
        <taxon>Chordata</taxon>
        <taxon>Craniata</taxon>
        <taxon>Vertebrata</taxon>
        <taxon>Euteleostomi</taxon>
        <taxon>Actinopterygii</taxon>
        <taxon>Neopterygii</taxon>
        <taxon>Teleostei</taxon>
        <taxon>Neoteleostei</taxon>
        <taxon>Acanthomorphata</taxon>
        <taxon>Ovalentaria</taxon>
        <taxon>Ambassidae</taxon>
        <taxon>Parambassis</taxon>
    </lineage>
</organism>
<feature type="domain" description="Fibronectin type-III" evidence="12">
    <location>
        <begin position="145"/>
        <end position="239"/>
    </location>
</feature>
<dbReference type="GO" id="GO:0005886">
    <property type="term" value="C:plasma membrane"/>
    <property type="evidence" value="ECO:0007669"/>
    <property type="project" value="UniProtKB-ARBA"/>
</dbReference>
<dbReference type="CDD" id="cd00063">
    <property type="entry name" value="FN3"/>
    <property type="match status" value="2"/>
</dbReference>
<keyword evidence="8 14" id="KW-0675">Receptor</keyword>
<dbReference type="GO" id="GO:0046872">
    <property type="term" value="F:metal ion binding"/>
    <property type="evidence" value="ECO:0007669"/>
    <property type="project" value="InterPro"/>
</dbReference>
<proteinExistence type="inferred from homology"/>
<comment type="subcellular location">
    <subcellularLocation>
        <location evidence="1">Membrane</location>
        <topology evidence="1">Single-pass type I membrane protein</topology>
    </subcellularLocation>
</comment>
<dbReference type="InterPro" id="IPR036116">
    <property type="entry name" value="FN3_sf"/>
</dbReference>
<dbReference type="PANTHER" id="PTHR48423">
    <property type="entry name" value="INTERLEUKIN-27 RECEPTOR SUBUNIT ALPHA"/>
    <property type="match status" value="1"/>
</dbReference>
<evidence type="ECO:0000256" key="10">
    <source>
        <dbReference type="SAM" id="Phobius"/>
    </source>
</evidence>
<feature type="domain" description="Fibronectin type-III" evidence="12">
    <location>
        <begin position="338"/>
        <end position="434"/>
    </location>
</feature>
<reference evidence="14" key="1">
    <citation type="submission" date="2025-08" db="UniProtKB">
        <authorList>
            <consortium name="RefSeq"/>
        </authorList>
    </citation>
    <scope>IDENTIFICATION</scope>
</reference>
<keyword evidence="13" id="KW-1185">Reference proteome</keyword>
<evidence type="ECO:0000256" key="9">
    <source>
        <dbReference type="ARBA" id="ARBA00023180"/>
    </source>
</evidence>
<evidence type="ECO:0000256" key="4">
    <source>
        <dbReference type="ARBA" id="ARBA00022729"/>
    </source>
</evidence>
<dbReference type="SMART" id="SM00060">
    <property type="entry name" value="FN3"/>
    <property type="match status" value="4"/>
</dbReference>
<keyword evidence="6 10" id="KW-1133">Transmembrane helix</keyword>
<sequence>MMDVWCLQLQLCAVSCLLLHGGVSLEVTVRHSELQQCEGNKPVCVTDPRDCSPRPPSSVQETLNMSCYYQRSADQVRSMTCAWSLESDSLTDASLIFSSKRVYSCRGIFNPAAVLNVTARIRNYLTGTETWSQPHTVVLRKAVKPPQPLLSVLSSTEDSVVVSWRSSANGSCRLRYRLSGSQMWIQAADSVPAHKDQELTQRIQGLQPFTVYSAAVACRGASSIWSDWSLGVSGRTQDRAPSRPPQVCYRAERTGSGDVPLLHLIWKTSDPVEAGARILGYQVSCESTGVTQNVTETTALLVEEEKNCSVAVRSFNTAGCGPAARLTIDPQRMDAPPSVRNLWVSSFYPGNKSLLVQWEASTLPVSHFVVQWRSETSSSTLRWSSVITSITSAVIQDVDPDESYLISVFPVHQQQCGPPESLPASLQHGALMEAVSLNVIHVTKTTVTAVCVWRRTSGPIRVSRYRAMLRRHSDGRGGPALTLYPDQSQHTFLNLTPNAQYSLLLLADNISRSIVPVVTSFDEVPVVATATPLLLLAVVVLIIAILSRTVYKSYFFPPISSPRGSTSGRWLMDPNLEKGAEGTNILVVEDLQVTEVLVKKSLIMVDPKPPIEHGDTPSISRLLIRLDADYVSAAASEQQEASSLQARRSDDEVFIPEMEESRDVALLPHIEEEEDRQGDVPQMANHTEPSVRCGGQVTCEAVYVRFSFVGERDAETERTRLMCEPEYLPNTEPTRSDQLTDSC</sequence>